<dbReference type="GO" id="GO:0003723">
    <property type="term" value="F:RNA binding"/>
    <property type="evidence" value="ECO:0007669"/>
    <property type="project" value="UniProtKB-UniRule"/>
</dbReference>
<evidence type="ECO:0000256" key="1">
    <source>
        <dbReference type="ARBA" id="ARBA00022490"/>
    </source>
</evidence>
<keyword evidence="1" id="KW-0963">Cytoplasm</keyword>
<feature type="binding site" evidence="7">
    <location>
        <position position="104"/>
    </location>
    <ligand>
        <name>S-adenosyl-L-methionine</name>
        <dbReference type="ChEBI" id="CHEBI:59789"/>
    </ligand>
</feature>
<dbReference type="Proteomes" id="UP000460298">
    <property type="component" value="Unassembled WGS sequence"/>
</dbReference>
<dbReference type="InterPro" id="IPR011530">
    <property type="entry name" value="rRNA_adenine_dimethylase"/>
</dbReference>
<keyword evidence="3 7" id="KW-0489">Methyltransferase</keyword>
<proteinExistence type="inferred from homology"/>
<keyword evidence="5 7" id="KW-0949">S-adenosyl-L-methionine</keyword>
<dbReference type="Gene3D" id="3.40.50.150">
    <property type="entry name" value="Vaccinia Virus protein VP39"/>
    <property type="match status" value="1"/>
</dbReference>
<dbReference type="NCBIfam" id="TIGR00755">
    <property type="entry name" value="ksgA"/>
    <property type="match status" value="1"/>
</dbReference>
<dbReference type="PROSITE" id="PS51689">
    <property type="entry name" value="SAM_RNA_A_N6_MT"/>
    <property type="match status" value="1"/>
</dbReference>
<evidence type="ECO:0000256" key="7">
    <source>
        <dbReference type="PROSITE-ProRule" id="PRU01026"/>
    </source>
</evidence>
<dbReference type="SMART" id="SM00650">
    <property type="entry name" value="rADc"/>
    <property type="match status" value="1"/>
</dbReference>
<evidence type="ECO:0000256" key="6">
    <source>
        <dbReference type="ARBA" id="ARBA00022884"/>
    </source>
</evidence>
<accession>A0A833LXR1</accession>
<dbReference type="InterPro" id="IPR001737">
    <property type="entry name" value="KsgA/Erm"/>
</dbReference>
<gene>
    <name evidence="9" type="primary">rsmA</name>
    <name evidence="9" type="ORF">F9K24_17215</name>
</gene>
<feature type="domain" description="Ribosomal RNA adenine methylase transferase N-terminal" evidence="8">
    <location>
        <begin position="35"/>
        <end position="201"/>
    </location>
</feature>
<dbReference type="CDD" id="cd02440">
    <property type="entry name" value="AdoMet_MTases"/>
    <property type="match status" value="1"/>
</dbReference>
<dbReference type="EMBL" id="WBUI01000021">
    <property type="protein sequence ID" value="KAB2930403.1"/>
    <property type="molecule type" value="Genomic_DNA"/>
</dbReference>
<feature type="binding site" evidence="7">
    <location>
        <position position="120"/>
    </location>
    <ligand>
        <name>S-adenosyl-L-methionine</name>
        <dbReference type="ChEBI" id="CHEBI:59789"/>
    </ligand>
</feature>
<keyword evidence="2" id="KW-0698">rRNA processing</keyword>
<sequence length="282" mass="31532">MYPYYSRDRIQADLRELGGAIRKSMGQNFLIDPNTIDRLVRPVHEALQTCSEPSVIEIGPGLGALTHRLIEYAPVTALELDPMLATLLRRQFEGQANFTLIEGDARRTLAGLTAPVLCGNLPYYITTELILESLSVPGVQHLFFLVQTEFAKRACAKTAESSFTVFLRNFGEVKLLERVPASCFYPVPSVESSFFTVQLYEERAPAAILEKLLRMSYRSKRKKIRNSWRVGEALLPVETVEDLAPSAGIDAEKRPEEIAIEAYHALARLIAANVAADPERHE</sequence>
<feature type="binding site" evidence="7">
    <location>
        <position position="79"/>
    </location>
    <ligand>
        <name>S-adenosyl-L-methionine</name>
        <dbReference type="ChEBI" id="CHEBI:59789"/>
    </ligand>
</feature>
<dbReference type="Pfam" id="PF00398">
    <property type="entry name" value="RrnaAD"/>
    <property type="match status" value="1"/>
</dbReference>
<dbReference type="InterPro" id="IPR020596">
    <property type="entry name" value="rRNA_Ade_Mease_Trfase_CS"/>
</dbReference>
<evidence type="ECO:0000256" key="3">
    <source>
        <dbReference type="ARBA" id="ARBA00022603"/>
    </source>
</evidence>
<protein>
    <submittedName>
        <fullName evidence="9">Ribosomal RNA small subunit methyltransferase A</fullName>
        <ecNumber evidence="9">2.1.1.182</ecNumber>
    </submittedName>
</protein>
<dbReference type="GO" id="GO:0005829">
    <property type="term" value="C:cytosol"/>
    <property type="evidence" value="ECO:0007669"/>
    <property type="project" value="TreeGrafter"/>
</dbReference>
<feature type="binding site" evidence="7">
    <location>
        <position position="28"/>
    </location>
    <ligand>
        <name>S-adenosyl-L-methionine</name>
        <dbReference type="ChEBI" id="CHEBI:59789"/>
    </ligand>
</feature>
<dbReference type="GO" id="GO:0052908">
    <property type="term" value="F:16S rRNA (adenine(1518)-N(6)/adenine(1519)-N(6))-dimethyltransferase activity"/>
    <property type="evidence" value="ECO:0007669"/>
    <property type="project" value="UniProtKB-EC"/>
</dbReference>
<evidence type="ECO:0000313" key="9">
    <source>
        <dbReference type="EMBL" id="KAB2930403.1"/>
    </source>
</evidence>
<evidence type="ECO:0000313" key="10">
    <source>
        <dbReference type="Proteomes" id="UP000460298"/>
    </source>
</evidence>
<keyword evidence="4 7" id="KW-0808">Transferase</keyword>
<organism evidence="9 10">
    <name type="scientific">Leptonema illini</name>
    <dbReference type="NCBI Taxonomy" id="183"/>
    <lineage>
        <taxon>Bacteria</taxon>
        <taxon>Pseudomonadati</taxon>
        <taxon>Spirochaetota</taxon>
        <taxon>Spirochaetia</taxon>
        <taxon>Leptospirales</taxon>
        <taxon>Leptospiraceae</taxon>
        <taxon>Leptonema</taxon>
    </lineage>
</organism>
<comment type="caution">
    <text evidence="9">The sequence shown here is derived from an EMBL/GenBank/DDBJ whole genome shotgun (WGS) entry which is preliminary data.</text>
</comment>
<dbReference type="InterPro" id="IPR029063">
    <property type="entry name" value="SAM-dependent_MTases_sf"/>
</dbReference>
<evidence type="ECO:0000259" key="8">
    <source>
        <dbReference type="SMART" id="SM00650"/>
    </source>
</evidence>
<evidence type="ECO:0000256" key="5">
    <source>
        <dbReference type="ARBA" id="ARBA00022691"/>
    </source>
</evidence>
<name>A0A833LXR1_9LEPT</name>
<dbReference type="InterPro" id="IPR023165">
    <property type="entry name" value="rRNA_Ade_diMease-like_C"/>
</dbReference>
<reference evidence="9 10" key="1">
    <citation type="submission" date="2019-10" db="EMBL/GenBank/DDBJ databases">
        <title>Extracellular Electron Transfer in a Candidatus Methanoperedens spp. Enrichment Culture.</title>
        <authorList>
            <person name="Berger S."/>
            <person name="Rangel Shaw D."/>
            <person name="Berben T."/>
            <person name="In 'T Zandt M."/>
            <person name="Frank J."/>
            <person name="Reimann J."/>
            <person name="Jetten M.S.M."/>
            <person name="Welte C.U."/>
        </authorList>
    </citation>
    <scope>NUCLEOTIDE SEQUENCE [LARGE SCALE GENOMIC DNA]</scope>
    <source>
        <strain evidence="9">SB12</strain>
    </source>
</reference>
<evidence type="ECO:0000256" key="2">
    <source>
        <dbReference type="ARBA" id="ARBA00022552"/>
    </source>
</evidence>
<keyword evidence="6 7" id="KW-0694">RNA-binding</keyword>
<comment type="similarity">
    <text evidence="7">Belongs to the class I-like SAM-binding methyltransferase superfamily. rRNA adenine N(6)-methyltransferase family.</text>
</comment>
<feature type="binding site" evidence="7">
    <location>
        <position position="59"/>
    </location>
    <ligand>
        <name>S-adenosyl-L-methionine</name>
        <dbReference type="ChEBI" id="CHEBI:59789"/>
    </ligand>
</feature>
<dbReference type="EC" id="2.1.1.182" evidence="9"/>
<dbReference type="AlphaFoldDB" id="A0A833LXR1"/>
<feature type="binding site" evidence="7">
    <location>
        <position position="30"/>
    </location>
    <ligand>
        <name>S-adenosyl-L-methionine</name>
        <dbReference type="ChEBI" id="CHEBI:59789"/>
    </ligand>
</feature>
<dbReference type="SUPFAM" id="SSF53335">
    <property type="entry name" value="S-adenosyl-L-methionine-dependent methyltransferases"/>
    <property type="match status" value="1"/>
</dbReference>
<evidence type="ECO:0000256" key="4">
    <source>
        <dbReference type="ARBA" id="ARBA00022679"/>
    </source>
</evidence>
<dbReference type="PROSITE" id="PS01131">
    <property type="entry name" value="RRNA_A_DIMETH"/>
    <property type="match status" value="1"/>
</dbReference>
<dbReference type="PANTHER" id="PTHR11727:SF7">
    <property type="entry name" value="DIMETHYLADENOSINE TRANSFERASE-RELATED"/>
    <property type="match status" value="1"/>
</dbReference>
<dbReference type="PANTHER" id="PTHR11727">
    <property type="entry name" value="DIMETHYLADENOSINE TRANSFERASE"/>
    <property type="match status" value="1"/>
</dbReference>
<dbReference type="InterPro" id="IPR020598">
    <property type="entry name" value="rRNA_Ade_methylase_Trfase_N"/>
</dbReference>
<dbReference type="Gene3D" id="1.10.8.100">
    <property type="entry name" value="Ribosomal RNA adenine dimethylase-like, domain 2"/>
    <property type="match status" value="1"/>
</dbReference>